<dbReference type="Proteomes" id="UP000823775">
    <property type="component" value="Unassembled WGS sequence"/>
</dbReference>
<evidence type="ECO:0008006" key="4">
    <source>
        <dbReference type="Google" id="ProtNLM"/>
    </source>
</evidence>
<evidence type="ECO:0000256" key="1">
    <source>
        <dbReference type="SAM" id="Phobius"/>
    </source>
</evidence>
<evidence type="ECO:0000313" key="2">
    <source>
        <dbReference type="EMBL" id="MCD7472101.1"/>
    </source>
</evidence>
<reference evidence="2 3" key="1">
    <citation type="journal article" date="2021" name="BMC Genomics">
        <title>Datura genome reveals duplications of psychoactive alkaloid biosynthetic genes and high mutation rate following tissue culture.</title>
        <authorList>
            <person name="Rajewski A."/>
            <person name="Carter-House D."/>
            <person name="Stajich J."/>
            <person name="Litt A."/>
        </authorList>
    </citation>
    <scope>NUCLEOTIDE SEQUENCE [LARGE SCALE GENOMIC DNA]</scope>
    <source>
        <strain evidence="2">AR-01</strain>
    </source>
</reference>
<keyword evidence="1" id="KW-1133">Transmembrane helix</keyword>
<evidence type="ECO:0000313" key="3">
    <source>
        <dbReference type="Proteomes" id="UP000823775"/>
    </source>
</evidence>
<protein>
    <recommendedName>
        <fullName evidence="4">Secreted protein</fullName>
    </recommendedName>
</protein>
<comment type="caution">
    <text evidence="2">The sequence shown here is derived from an EMBL/GenBank/DDBJ whole genome shotgun (WGS) entry which is preliminary data.</text>
</comment>
<keyword evidence="1" id="KW-0472">Membrane</keyword>
<keyword evidence="1" id="KW-0812">Transmembrane</keyword>
<organism evidence="2 3">
    <name type="scientific">Datura stramonium</name>
    <name type="common">Jimsonweed</name>
    <name type="synonym">Common thornapple</name>
    <dbReference type="NCBI Taxonomy" id="4076"/>
    <lineage>
        <taxon>Eukaryota</taxon>
        <taxon>Viridiplantae</taxon>
        <taxon>Streptophyta</taxon>
        <taxon>Embryophyta</taxon>
        <taxon>Tracheophyta</taxon>
        <taxon>Spermatophyta</taxon>
        <taxon>Magnoliopsida</taxon>
        <taxon>eudicotyledons</taxon>
        <taxon>Gunneridae</taxon>
        <taxon>Pentapetalae</taxon>
        <taxon>asterids</taxon>
        <taxon>lamiids</taxon>
        <taxon>Solanales</taxon>
        <taxon>Solanaceae</taxon>
        <taxon>Solanoideae</taxon>
        <taxon>Datureae</taxon>
        <taxon>Datura</taxon>
    </lineage>
</organism>
<gene>
    <name evidence="2" type="ORF">HAX54_013040</name>
</gene>
<feature type="transmembrane region" description="Helical" evidence="1">
    <location>
        <begin position="7"/>
        <end position="24"/>
    </location>
</feature>
<proteinExistence type="predicted"/>
<keyword evidence="3" id="KW-1185">Reference proteome</keyword>
<sequence>MQQWWEVVTLAALVHVFLVMWEWWNLATLVTCSCTVNCCRKDSIQRHLLLLFQHLRSSWNVVWKVLLLPDPFSFDFIGTGGIWPEICLFLFFNACLFTIEAASDPAET</sequence>
<name>A0ABS8TMH5_DATST</name>
<accession>A0ABS8TMH5</accession>
<dbReference type="EMBL" id="JACEIK010001775">
    <property type="protein sequence ID" value="MCD7472101.1"/>
    <property type="molecule type" value="Genomic_DNA"/>
</dbReference>